<gene>
    <name evidence="18" type="ORF">P3X46_032662</name>
</gene>
<evidence type="ECO:0000256" key="7">
    <source>
        <dbReference type="ARBA" id="ARBA00022741"/>
    </source>
</evidence>
<keyword evidence="11" id="KW-0472">Membrane</keyword>
<keyword evidence="4 15" id="KW-0723">Serine/threonine-protein kinase</keyword>
<dbReference type="InterPro" id="IPR047117">
    <property type="entry name" value="PERK1-13-like"/>
</dbReference>
<keyword evidence="3" id="KW-1003">Cell membrane</keyword>
<keyword evidence="10" id="KW-1133">Transmembrane helix</keyword>
<evidence type="ECO:0000313" key="19">
    <source>
        <dbReference type="Proteomes" id="UP001174677"/>
    </source>
</evidence>
<dbReference type="PANTHER" id="PTHR47982">
    <property type="entry name" value="PROLINE-RICH RECEPTOR-LIKE PROTEIN KINASE PERK4"/>
    <property type="match status" value="1"/>
</dbReference>
<evidence type="ECO:0000256" key="11">
    <source>
        <dbReference type="ARBA" id="ARBA00023136"/>
    </source>
</evidence>
<dbReference type="PROSITE" id="PS00108">
    <property type="entry name" value="PROTEIN_KINASE_ST"/>
    <property type="match status" value="1"/>
</dbReference>
<keyword evidence="5" id="KW-0808">Transferase</keyword>
<dbReference type="Proteomes" id="UP001174677">
    <property type="component" value="Chromosome 18"/>
</dbReference>
<evidence type="ECO:0000256" key="14">
    <source>
        <dbReference type="PROSITE-ProRule" id="PRU10141"/>
    </source>
</evidence>
<evidence type="ECO:0000256" key="5">
    <source>
        <dbReference type="ARBA" id="ARBA00022679"/>
    </source>
</evidence>
<evidence type="ECO:0000256" key="2">
    <source>
        <dbReference type="ARBA" id="ARBA00012513"/>
    </source>
</evidence>
<comment type="subcellular location">
    <subcellularLocation>
        <location evidence="1">Cell membrane</location>
        <topology evidence="1">Single-pass membrane protein</topology>
    </subcellularLocation>
</comment>
<dbReference type="PROSITE" id="PS00107">
    <property type="entry name" value="PROTEIN_KINASE_ATP"/>
    <property type="match status" value="1"/>
</dbReference>
<dbReference type="InterPro" id="IPR017441">
    <property type="entry name" value="Protein_kinase_ATP_BS"/>
</dbReference>
<feature type="compositionally biased region" description="Basic and acidic residues" evidence="16">
    <location>
        <begin position="1"/>
        <end position="11"/>
    </location>
</feature>
<keyword evidence="9 14" id="KW-0067">ATP-binding</keyword>
<sequence length="430" mass="49116">MASRWADRPNETRVSTDPNESSSSPEENRSHASESVNYEVIGPRQYSYGQLAKATHYFSNNYLLGEGGFGQVYKAFLDGKIRAVKKLQILPSSKENLCNEIKVAGKVSHKNLVKLGGYCIDGADRLLVFKYFPNKSLRSKLHETEIMDWQKRMNIAKGIARGLEYLHEHCKTRIIHLDIKPENILLDDKFEPKITDFGLALIFKDAATHISKSAVMGTEVYADPMTTLLGKHSDKSDIYSFGVILLELITGRKPMNEDGDIVTWAKRQIKIALDGKYVAFVDWRLQTFDCVELHQMIFCAETCVYRPPASRPSMRRILLALEGILPVEFLCYQENDNNVNGLSQTIRVFNSRNRNSNRISVQSFRSPVESKEIIPSQYSIKHPPHHSPDRVESKFGLHRKRGRVMQAIWLSLLADHQETIVHRPHHPQFP</sequence>
<dbReference type="Gene3D" id="1.10.510.10">
    <property type="entry name" value="Transferase(Phosphotransferase) domain 1"/>
    <property type="match status" value="1"/>
</dbReference>
<feature type="domain" description="Protein kinase" evidence="17">
    <location>
        <begin position="58"/>
        <end position="330"/>
    </location>
</feature>
<dbReference type="SUPFAM" id="SSF56112">
    <property type="entry name" value="Protein kinase-like (PK-like)"/>
    <property type="match status" value="1"/>
</dbReference>
<comment type="catalytic activity">
    <reaction evidence="13">
        <text>L-seryl-[protein] + ATP = O-phospho-L-seryl-[protein] + ADP + H(+)</text>
        <dbReference type="Rhea" id="RHEA:17989"/>
        <dbReference type="Rhea" id="RHEA-COMP:9863"/>
        <dbReference type="Rhea" id="RHEA-COMP:11604"/>
        <dbReference type="ChEBI" id="CHEBI:15378"/>
        <dbReference type="ChEBI" id="CHEBI:29999"/>
        <dbReference type="ChEBI" id="CHEBI:30616"/>
        <dbReference type="ChEBI" id="CHEBI:83421"/>
        <dbReference type="ChEBI" id="CHEBI:456216"/>
        <dbReference type="EC" id="2.7.11.1"/>
    </reaction>
</comment>
<comment type="caution">
    <text evidence="18">The sequence shown here is derived from an EMBL/GenBank/DDBJ whole genome shotgun (WGS) entry which is preliminary data.</text>
</comment>
<feature type="binding site" evidence="14">
    <location>
        <position position="86"/>
    </location>
    <ligand>
        <name>ATP</name>
        <dbReference type="ChEBI" id="CHEBI:30616"/>
    </ligand>
</feature>
<dbReference type="Gene3D" id="3.30.200.20">
    <property type="entry name" value="Phosphorylase Kinase, domain 1"/>
    <property type="match status" value="1"/>
</dbReference>
<evidence type="ECO:0000256" key="9">
    <source>
        <dbReference type="ARBA" id="ARBA00022840"/>
    </source>
</evidence>
<dbReference type="SMART" id="SM00220">
    <property type="entry name" value="S_TKc"/>
    <property type="match status" value="1"/>
</dbReference>
<keyword evidence="6" id="KW-0812">Transmembrane</keyword>
<dbReference type="InterPro" id="IPR000719">
    <property type="entry name" value="Prot_kinase_dom"/>
</dbReference>
<evidence type="ECO:0000256" key="8">
    <source>
        <dbReference type="ARBA" id="ARBA00022777"/>
    </source>
</evidence>
<dbReference type="InterPro" id="IPR011009">
    <property type="entry name" value="Kinase-like_dom_sf"/>
</dbReference>
<dbReference type="InterPro" id="IPR008271">
    <property type="entry name" value="Ser/Thr_kinase_AS"/>
</dbReference>
<reference evidence="18 19" key="1">
    <citation type="journal article" date="2023" name="Plant Biotechnol. J.">
        <title>Chromosome-level wild Hevea brasiliensis genome provides new tools for genomic-assisted breeding and valuable loci to elevate rubber yield.</title>
        <authorList>
            <person name="Cheng H."/>
            <person name="Song X."/>
            <person name="Hu Y."/>
            <person name="Wu T."/>
            <person name="Yang Q."/>
            <person name="An Z."/>
            <person name="Feng S."/>
            <person name="Deng Z."/>
            <person name="Wu W."/>
            <person name="Zeng X."/>
            <person name="Tu M."/>
            <person name="Wang X."/>
            <person name="Huang H."/>
        </authorList>
    </citation>
    <scope>NUCLEOTIDE SEQUENCE [LARGE SCALE GENOMIC DNA]</scope>
    <source>
        <strain evidence="18">MT/VB/25A 57/8</strain>
    </source>
</reference>
<keyword evidence="8" id="KW-0418">Kinase</keyword>
<evidence type="ECO:0000256" key="10">
    <source>
        <dbReference type="ARBA" id="ARBA00022989"/>
    </source>
</evidence>
<evidence type="ECO:0000256" key="13">
    <source>
        <dbReference type="ARBA" id="ARBA00048679"/>
    </source>
</evidence>
<dbReference type="Pfam" id="PF00069">
    <property type="entry name" value="Pkinase"/>
    <property type="match status" value="1"/>
</dbReference>
<comment type="similarity">
    <text evidence="15">Belongs to the protein kinase superfamily.</text>
</comment>
<organism evidence="18 19">
    <name type="scientific">Hevea brasiliensis</name>
    <name type="common">Para rubber tree</name>
    <name type="synonym">Siphonia brasiliensis</name>
    <dbReference type="NCBI Taxonomy" id="3981"/>
    <lineage>
        <taxon>Eukaryota</taxon>
        <taxon>Viridiplantae</taxon>
        <taxon>Streptophyta</taxon>
        <taxon>Embryophyta</taxon>
        <taxon>Tracheophyta</taxon>
        <taxon>Spermatophyta</taxon>
        <taxon>Magnoliopsida</taxon>
        <taxon>eudicotyledons</taxon>
        <taxon>Gunneridae</taxon>
        <taxon>Pentapetalae</taxon>
        <taxon>rosids</taxon>
        <taxon>fabids</taxon>
        <taxon>Malpighiales</taxon>
        <taxon>Euphorbiaceae</taxon>
        <taxon>Crotonoideae</taxon>
        <taxon>Micrandreae</taxon>
        <taxon>Hevea</taxon>
    </lineage>
</organism>
<evidence type="ECO:0000256" key="15">
    <source>
        <dbReference type="RuleBase" id="RU000304"/>
    </source>
</evidence>
<dbReference type="EMBL" id="JARPOI010000018">
    <property type="protein sequence ID" value="KAJ9135482.1"/>
    <property type="molecule type" value="Genomic_DNA"/>
</dbReference>
<dbReference type="EC" id="2.7.11.1" evidence="2"/>
<dbReference type="PROSITE" id="PS50011">
    <property type="entry name" value="PROTEIN_KINASE_DOM"/>
    <property type="match status" value="1"/>
</dbReference>
<feature type="region of interest" description="Disordered" evidence="16">
    <location>
        <begin position="1"/>
        <end position="36"/>
    </location>
</feature>
<dbReference type="PANTHER" id="PTHR47982:SF40">
    <property type="entry name" value="NON-SPECIFIC SERINE_THREONINE PROTEIN KINASE"/>
    <property type="match status" value="1"/>
</dbReference>
<evidence type="ECO:0000256" key="12">
    <source>
        <dbReference type="ARBA" id="ARBA00047899"/>
    </source>
</evidence>
<evidence type="ECO:0000256" key="6">
    <source>
        <dbReference type="ARBA" id="ARBA00022692"/>
    </source>
</evidence>
<evidence type="ECO:0000259" key="17">
    <source>
        <dbReference type="PROSITE" id="PS50011"/>
    </source>
</evidence>
<evidence type="ECO:0000313" key="18">
    <source>
        <dbReference type="EMBL" id="KAJ9135482.1"/>
    </source>
</evidence>
<accession>A0ABQ9KGW1</accession>
<protein>
    <recommendedName>
        <fullName evidence="2">non-specific serine/threonine protein kinase</fullName>
        <ecNumber evidence="2">2.7.11.1</ecNumber>
    </recommendedName>
</protein>
<comment type="catalytic activity">
    <reaction evidence="12">
        <text>L-threonyl-[protein] + ATP = O-phospho-L-threonyl-[protein] + ADP + H(+)</text>
        <dbReference type="Rhea" id="RHEA:46608"/>
        <dbReference type="Rhea" id="RHEA-COMP:11060"/>
        <dbReference type="Rhea" id="RHEA-COMP:11605"/>
        <dbReference type="ChEBI" id="CHEBI:15378"/>
        <dbReference type="ChEBI" id="CHEBI:30013"/>
        <dbReference type="ChEBI" id="CHEBI:30616"/>
        <dbReference type="ChEBI" id="CHEBI:61977"/>
        <dbReference type="ChEBI" id="CHEBI:456216"/>
        <dbReference type="EC" id="2.7.11.1"/>
    </reaction>
</comment>
<keyword evidence="7 14" id="KW-0547">Nucleotide-binding</keyword>
<evidence type="ECO:0000256" key="4">
    <source>
        <dbReference type="ARBA" id="ARBA00022527"/>
    </source>
</evidence>
<evidence type="ECO:0000256" key="3">
    <source>
        <dbReference type="ARBA" id="ARBA00022475"/>
    </source>
</evidence>
<evidence type="ECO:0000256" key="1">
    <source>
        <dbReference type="ARBA" id="ARBA00004162"/>
    </source>
</evidence>
<evidence type="ECO:0000256" key="16">
    <source>
        <dbReference type="SAM" id="MobiDB-lite"/>
    </source>
</evidence>
<proteinExistence type="inferred from homology"/>
<name>A0ABQ9KGW1_HEVBR</name>
<keyword evidence="19" id="KW-1185">Reference proteome</keyword>